<organism evidence="1 2">
    <name type="scientific">Portunus trituberculatus</name>
    <name type="common">Swimming crab</name>
    <name type="synonym">Neptunus trituberculatus</name>
    <dbReference type="NCBI Taxonomy" id="210409"/>
    <lineage>
        <taxon>Eukaryota</taxon>
        <taxon>Metazoa</taxon>
        <taxon>Ecdysozoa</taxon>
        <taxon>Arthropoda</taxon>
        <taxon>Crustacea</taxon>
        <taxon>Multicrustacea</taxon>
        <taxon>Malacostraca</taxon>
        <taxon>Eumalacostraca</taxon>
        <taxon>Eucarida</taxon>
        <taxon>Decapoda</taxon>
        <taxon>Pleocyemata</taxon>
        <taxon>Brachyura</taxon>
        <taxon>Eubrachyura</taxon>
        <taxon>Portunoidea</taxon>
        <taxon>Portunidae</taxon>
        <taxon>Portuninae</taxon>
        <taxon>Portunus</taxon>
    </lineage>
</organism>
<name>A0A5B7DUC7_PORTR</name>
<dbReference type="AlphaFoldDB" id="A0A5B7DUC7"/>
<evidence type="ECO:0000313" key="1">
    <source>
        <dbReference type="EMBL" id="MPC24649.1"/>
    </source>
</evidence>
<accession>A0A5B7DUC7</accession>
<proteinExistence type="predicted"/>
<sequence>MVKRNINHVIDKEYGTKENSSRRDEAPLQCYLRMEDPITITPRARLSCFLHSRRTIRLDTNGAAALFWFSSASAVYSGVLRTPQPPSLTLTKV</sequence>
<protein>
    <submittedName>
        <fullName evidence="1">Uncharacterized protein</fullName>
    </submittedName>
</protein>
<dbReference type="Proteomes" id="UP000324222">
    <property type="component" value="Unassembled WGS sequence"/>
</dbReference>
<gene>
    <name evidence="1" type="ORF">E2C01_017737</name>
</gene>
<reference evidence="1 2" key="1">
    <citation type="submission" date="2019-05" db="EMBL/GenBank/DDBJ databases">
        <title>Another draft genome of Portunus trituberculatus and its Hox gene families provides insights of decapod evolution.</title>
        <authorList>
            <person name="Jeong J.-H."/>
            <person name="Song I."/>
            <person name="Kim S."/>
            <person name="Choi T."/>
            <person name="Kim D."/>
            <person name="Ryu S."/>
            <person name="Kim W."/>
        </authorList>
    </citation>
    <scope>NUCLEOTIDE SEQUENCE [LARGE SCALE GENOMIC DNA]</scope>
    <source>
        <tissue evidence="1">Muscle</tissue>
    </source>
</reference>
<dbReference type="EMBL" id="VSRR010001356">
    <property type="protein sequence ID" value="MPC24649.1"/>
    <property type="molecule type" value="Genomic_DNA"/>
</dbReference>
<evidence type="ECO:0000313" key="2">
    <source>
        <dbReference type="Proteomes" id="UP000324222"/>
    </source>
</evidence>
<comment type="caution">
    <text evidence="1">The sequence shown here is derived from an EMBL/GenBank/DDBJ whole genome shotgun (WGS) entry which is preliminary data.</text>
</comment>
<keyword evidence="2" id="KW-1185">Reference proteome</keyword>